<comment type="caution">
    <text evidence="1">The sequence shown here is derived from an EMBL/GenBank/DDBJ whole genome shotgun (WGS) entry which is preliminary data.</text>
</comment>
<evidence type="ECO:0000313" key="4">
    <source>
        <dbReference type="Proteomes" id="UP000564629"/>
    </source>
</evidence>
<dbReference type="Proteomes" id="UP000564629">
    <property type="component" value="Unassembled WGS sequence"/>
</dbReference>
<protein>
    <submittedName>
        <fullName evidence="1">Uncharacterized protein</fullName>
    </submittedName>
</protein>
<dbReference type="AlphaFoldDB" id="A0A511FHI2"/>
<organism evidence="1 3">
    <name type="scientific">Cellulomonas hominis</name>
    <dbReference type="NCBI Taxonomy" id="156981"/>
    <lineage>
        <taxon>Bacteria</taxon>
        <taxon>Bacillati</taxon>
        <taxon>Actinomycetota</taxon>
        <taxon>Actinomycetes</taxon>
        <taxon>Micrococcales</taxon>
        <taxon>Cellulomonadaceae</taxon>
        <taxon>Cellulomonas</taxon>
    </lineage>
</organism>
<name>A0A511FHI2_9CELL</name>
<keyword evidence="3" id="KW-1185">Reference proteome</keyword>
<gene>
    <name evidence="1" type="ORF">CHO01_29130</name>
    <name evidence="2" type="ORF">HNR08_003474</name>
</gene>
<evidence type="ECO:0000313" key="2">
    <source>
        <dbReference type="EMBL" id="MBB5474738.1"/>
    </source>
</evidence>
<sequence>MSIRKACYVACDGPCGGDPAPIATGGASEARQYARGDGYVRVKVEGRLVDLCPGCRDRMAEATGS</sequence>
<dbReference type="EMBL" id="BJVQ01000048">
    <property type="protein sequence ID" value="GEL47797.1"/>
    <property type="molecule type" value="Genomic_DNA"/>
</dbReference>
<reference evidence="1 3" key="1">
    <citation type="submission" date="2019-07" db="EMBL/GenBank/DDBJ databases">
        <title>Whole genome shotgun sequence of Cellulomonas hominis NBRC 16055.</title>
        <authorList>
            <person name="Hosoyama A."/>
            <person name="Uohara A."/>
            <person name="Ohji S."/>
            <person name="Ichikawa N."/>
        </authorList>
    </citation>
    <scope>NUCLEOTIDE SEQUENCE [LARGE SCALE GENOMIC DNA]</scope>
    <source>
        <strain evidence="1 3">NBRC 16055</strain>
    </source>
</reference>
<accession>A0A511FHI2</accession>
<dbReference type="RefSeq" id="WP_146839219.1">
    <property type="nucleotide sequence ID" value="NZ_BJVQ01000048.1"/>
</dbReference>
<evidence type="ECO:0000313" key="3">
    <source>
        <dbReference type="Proteomes" id="UP000321723"/>
    </source>
</evidence>
<dbReference type="EMBL" id="JACHDN010000001">
    <property type="protein sequence ID" value="MBB5474738.1"/>
    <property type="molecule type" value="Genomic_DNA"/>
</dbReference>
<dbReference type="Proteomes" id="UP000321723">
    <property type="component" value="Unassembled WGS sequence"/>
</dbReference>
<proteinExistence type="predicted"/>
<evidence type="ECO:0000313" key="1">
    <source>
        <dbReference type="EMBL" id="GEL47797.1"/>
    </source>
</evidence>
<reference evidence="2 4" key="2">
    <citation type="submission" date="2020-08" db="EMBL/GenBank/DDBJ databases">
        <title>Sequencing the genomes of 1000 actinobacteria strains.</title>
        <authorList>
            <person name="Klenk H.-P."/>
        </authorList>
    </citation>
    <scope>NUCLEOTIDE SEQUENCE [LARGE SCALE GENOMIC DNA]</scope>
    <source>
        <strain evidence="2 4">DSM 9581</strain>
    </source>
</reference>
<dbReference type="OrthoDB" id="4252503at2"/>